<dbReference type="InterPro" id="IPR012312">
    <property type="entry name" value="Hemerythrin-like"/>
</dbReference>
<dbReference type="EMBL" id="FMSV02000529">
    <property type="protein sequence ID" value="SEH07334.1"/>
    <property type="molecule type" value="Genomic_DNA"/>
</dbReference>
<reference evidence="2 3" key="1">
    <citation type="submission" date="2016-10" db="EMBL/GenBank/DDBJ databases">
        <authorList>
            <person name="de Groot N.N."/>
        </authorList>
    </citation>
    <scope>NUCLEOTIDE SEQUENCE [LARGE SCALE GENOMIC DNA]</scope>
    <source>
        <strain evidence="2">MBHS1</strain>
    </source>
</reference>
<dbReference type="Pfam" id="PF01814">
    <property type="entry name" value="Hemerythrin"/>
    <property type="match status" value="1"/>
</dbReference>
<organism evidence="2 3">
    <name type="scientific">Candidatus Venteria ishoeyi</name>
    <dbReference type="NCBI Taxonomy" id="1899563"/>
    <lineage>
        <taxon>Bacteria</taxon>
        <taxon>Pseudomonadati</taxon>
        <taxon>Pseudomonadota</taxon>
        <taxon>Gammaproteobacteria</taxon>
        <taxon>Thiotrichales</taxon>
        <taxon>Thiotrichaceae</taxon>
        <taxon>Venteria</taxon>
    </lineage>
</organism>
<feature type="domain" description="Hemerythrin-like" evidence="1">
    <location>
        <begin position="14"/>
        <end position="119"/>
    </location>
</feature>
<name>A0A1H6FE88_9GAMM</name>
<proteinExistence type="predicted"/>
<sequence length="139" mass="15958">MKRVPELSGLSSDHHRALVMAKKAKQAKLTGNLNISDIWHEMEAYYAAELENHFRIEETHIAPQLKLLGKTALIERLYNEHADISAYFNPTAEHTADTLKELGDLLEKHARFEERELFNIVQEIFSTEELASIEKACIK</sequence>
<dbReference type="AlphaFoldDB" id="A0A1H6FE88"/>
<dbReference type="Proteomes" id="UP000236724">
    <property type="component" value="Unassembled WGS sequence"/>
</dbReference>
<dbReference type="RefSeq" id="WP_177428529.1">
    <property type="nucleotide sequence ID" value="NZ_FMSV02000529.1"/>
</dbReference>
<protein>
    <recommendedName>
        <fullName evidence="1">Hemerythrin-like domain-containing protein</fullName>
    </recommendedName>
</protein>
<accession>A0A1H6FE88</accession>
<keyword evidence="3" id="KW-1185">Reference proteome</keyword>
<dbReference type="Gene3D" id="1.20.120.520">
    <property type="entry name" value="nmb1532 protein domain like"/>
    <property type="match status" value="1"/>
</dbReference>
<gene>
    <name evidence="2" type="ORF">MBHS_03209</name>
</gene>
<evidence type="ECO:0000313" key="3">
    <source>
        <dbReference type="Proteomes" id="UP000236724"/>
    </source>
</evidence>
<evidence type="ECO:0000259" key="1">
    <source>
        <dbReference type="Pfam" id="PF01814"/>
    </source>
</evidence>
<evidence type="ECO:0000313" key="2">
    <source>
        <dbReference type="EMBL" id="SEH07334.1"/>
    </source>
</evidence>